<accession>A0ABU6ZV92</accession>
<reference evidence="2 3" key="1">
    <citation type="journal article" date="2023" name="Plants (Basel)">
        <title>Bridging the Gap: Combining Genomics and Transcriptomics Approaches to Understand Stylosanthes scabra, an Orphan Legume from the Brazilian Caatinga.</title>
        <authorList>
            <person name="Ferreira-Neto J.R.C."/>
            <person name="da Silva M.D."/>
            <person name="Binneck E."/>
            <person name="de Melo N.F."/>
            <person name="da Silva R.H."/>
            <person name="de Melo A.L.T.M."/>
            <person name="Pandolfi V."/>
            <person name="Bustamante F.O."/>
            <person name="Brasileiro-Vidal A.C."/>
            <person name="Benko-Iseppon A.M."/>
        </authorList>
    </citation>
    <scope>NUCLEOTIDE SEQUENCE [LARGE SCALE GENOMIC DNA]</scope>
    <source>
        <tissue evidence="2">Leaves</tissue>
    </source>
</reference>
<dbReference type="Proteomes" id="UP001341840">
    <property type="component" value="Unassembled WGS sequence"/>
</dbReference>
<protein>
    <submittedName>
        <fullName evidence="2">Uncharacterized protein</fullName>
    </submittedName>
</protein>
<comment type="caution">
    <text evidence="2">The sequence shown here is derived from an EMBL/GenBank/DDBJ whole genome shotgun (WGS) entry which is preliminary data.</text>
</comment>
<evidence type="ECO:0000256" key="1">
    <source>
        <dbReference type="SAM" id="Phobius"/>
    </source>
</evidence>
<keyword evidence="1" id="KW-1133">Transmembrane helix</keyword>
<keyword evidence="3" id="KW-1185">Reference proteome</keyword>
<evidence type="ECO:0000313" key="3">
    <source>
        <dbReference type="Proteomes" id="UP001341840"/>
    </source>
</evidence>
<feature type="non-terminal residue" evidence="2">
    <location>
        <position position="1"/>
    </location>
</feature>
<feature type="transmembrane region" description="Helical" evidence="1">
    <location>
        <begin position="27"/>
        <end position="48"/>
    </location>
</feature>
<keyword evidence="1" id="KW-0812">Transmembrane</keyword>
<sequence length="84" mass="9958">ASQVHMHMLRLQLGRDAQVMAMRMHRLLWCVHIGFGFGLQAFLCDLLVPRALFSHFHFELYLLKPEILERTHQGIVRNEKQFKT</sequence>
<keyword evidence="1" id="KW-0472">Membrane</keyword>
<evidence type="ECO:0000313" key="2">
    <source>
        <dbReference type="EMBL" id="MED6225889.1"/>
    </source>
</evidence>
<gene>
    <name evidence="2" type="ORF">PIB30_097969</name>
</gene>
<dbReference type="EMBL" id="JASCZI010274317">
    <property type="protein sequence ID" value="MED6225889.1"/>
    <property type="molecule type" value="Genomic_DNA"/>
</dbReference>
<organism evidence="2 3">
    <name type="scientific">Stylosanthes scabra</name>
    <dbReference type="NCBI Taxonomy" id="79078"/>
    <lineage>
        <taxon>Eukaryota</taxon>
        <taxon>Viridiplantae</taxon>
        <taxon>Streptophyta</taxon>
        <taxon>Embryophyta</taxon>
        <taxon>Tracheophyta</taxon>
        <taxon>Spermatophyta</taxon>
        <taxon>Magnoliopsida</taxon>
        <taxon>eudicotyledons</taxon>
        <taxon>Gunneridae</taxon>
        <taxon>Pentapetalae</taxon>
        <taxon>rosids</taxon>
        <taxon>fabids</taxon>
        <taxon>Fabales</taxon>
        <taxon>Fabaceae</taxon>
        <taxon>Papilionoideae</taxon>
        <taxon>50 kb inversion clade</taxon>
        <taxon>dalbergioids sensu lato</taxon>
        <taxon>Dalbergieae</taxon>
        <taxon>Pterocarpus clade</taxon>
        <taxon>Stylosanthes</taxon>
    </lineage>
</organism>
<name>A0ABU6ZV92_9FABA</name>
<proteinExistence type="predicted"/>